<organism evidence="2 3">
    <name type="scientific">Nezara viridula</name>
    <name type="common">Southern green stink bug</name>
    <name type="synonym">Cimex viridulus</name>
    <dbReference type="NCBI Taxonomy" id="85310"/>
    <lineage>
        <taxon>Eukaryota</taxon>
        <taxon>Metazoa</taxon>
        <taxon>Ecdysozoa</taxon>
        <taxon>Arthropoda</taxon>
        <taxon>Hexapoda</taxon>
        <taxon>Insecta</taxon>
        <taxon>Pterygota</taxon>
        <taxon>Neoptera</taxon>
        <taxon>Paraneoptera</taxon>
        <taxon>Hemiptera</taxon>
        <taxon>Heteroptera</taxon>
        <taxon>Panheteroptera</taxon>
        <taxon>Pentatomomorpha</taxon>
        <taxon>Pentatomoidea</taxon>
        <taxon>Pentatomidae</taxon>
        <taxon>Pentatominae</taxon>
        <taxon>Nezara</taxon>
    </lineage>
</organism>
<protein>
    <submittedName>
        <fullName evidence="2">Uncharacterized protein</fullName>
    </submittedName>
</protein>
<accession>A0A9P0EDA8</accession>
<dbReference type="OrthoDB" id="2449614at2759"/>
<reference evidence="2" key="1">
    <citation type="submission" date="2022-01" db="EMBL/GenBank/DDBJ databases">
        <authorList>
            <person name="King R."/>
        </authorList>
    </citation>
    <scope>NUCLEOTIDE SEQUENCE</scope>
</reference>
<evidence type="ECO:0000313" key="3">
    <source>
        <dbReference type="Proteomes" id="UP001152798"/>
    </source>
</evidence>
<dbReference type="Proteomes" id="UP001152798">
    <property type="component" value="Chromosome 2"/>
</dbReference>
<evidence type="ECO:0000313" key="2">
    <source>
        <dbReference type="EMBL" id="CAH1392997.1"/>
    </source>
</evidence>
<feature type="region of interest" description="Disordered" evidence="1">
    <location>
        <begin position="39"/>
        <end position="64"/>
    </location>
</feature>
<sequence>MDTDSEEEHRCGLEALLAAGQHHKHKPPPKHHTIDAILGLSREPQGDMSLEEGHHSGQPTDVDSSDIKALIEQDCRYEKLRRLKICFGTVQRHLTGYVSRHSVWGVTQTD</sequence>
<gene>
    <name evidence="2" type="ORF">NEZAVI_LOCUS3732</name>
</gene>
<dbReference type="AlphaFoldDB" id="A0A9P0EDA8"/>
<evidence type="ECO:0000256" key="1">
    <source>
        <dbReference type="SAM" id="MobiDB-lite"/>
    </source>
</evidence>
<dbReference type="EMBL" id="OV725078">
    <property type="protein sequence ID" value="CAH1392997.1"/>
    <property type="molecule type" value="Genomic_DNA"/>
</dbReference>
<keyword evidence="3" id="KW-1185">Reference proteome</keyword>
<name>A0A9P0EDA8_NEZVI</name>
<proteinExistence type="predicted"/>